<accession>A0ABZ3HBT8</accession>
<evidence type="ECO:0000256" key="4">
    <source>
        <dbReference type="RuleBase" id="RU004046"/>
    </source>
</evidence>
<reference evidence="5 6" key="1">
    <citation type="submission" date="2024-03" db="EMBL/GenBank/DDBJ databases">
        <title>Sulfurimonas sp. HSL3-1.</title>
        <authorList>
            <person name="Wang S."/>
        </authorList>
    </citation>
    <scope>NUCLEOTIDE SEQUENCE [LARGE SCALE GENOMIC DNA]</scope>
    <source>
        <strain evidence="5 6">HSL3-1</strain>
    </source>
</reference>
<dbReference type="NCBIfam" id="TIGR00749">
    <property type="entry name" value="glk"/>
    <property type="match status" value="1"/>
</dbReference>
<organism evidence="5 6">
    <name type="scientific">Sulfurimonas diazotrophicus</name>
    <dbReference type="NCBI Taxonomy" id="3131939"/>
    <lineage>
        <taxon>Bacteria</taxon>
        <taxon>Pseudomonadati</taxon>
        <taxon>Campylobacterota</taxon>
        <taxon>Epsilonproteobacteria</taxon>
        <taxon>Campylobacterales</taxon>
        <taxon>Sulfurimonadaceae</taxon>
        <taxon>Sulfurimonas</taxon>
    </lineage>
</organism>
<dbReference type="Proteomes" id="UP001447842">
    <property type="component" value="Chromosome"/>
</dbReference>
<evidence type="ECO:0000256" key="3">
    <source>
        <dbReference type="HAMAP-Rule" id="MF_00524"/>
    </source>
</evidence>
<dbReference type="Pfam" id="PF02685">
    <property type="entry name" value="Glucokinase"/>
    <property type="match status" value="1"/>
</dbReference>
<dbReference type="Gene3D" id="3.40.367.20">
    <property type="match status" value="1"/>
</dbReference>
<dbReference type="InterPro" id="IPR043129">
    <property type="entry name" value="ATPase_NBD"/>
</dbReference>
<dbReference type="PANTHER" id="PTHR47363">
    <property type="entry name" value="GLUCOKINASE"/>
    <property type="match status" value="1"/>
</dbReference>
<dbReference type="RefSeq" id="WP_345973163.1">
    <property type="nucleotide sequence ID" value="NZ_CP147920.1"/>
</dbReference>
<dbReference type="GO" id="GO:0004340">
    <property type="term" value="F:glucokinase activity"/>
    <property type="evidence" value="ECO:0007669"/>
    <property type="project" value="UniProtKB-EC"/>
</dbReference>
<protein>
    <recommendedName>
        <fullName evidence="3">Glucokinase</fullName>
        <ecNumber evidence="3">2.7.1.2</ecNumber>
    </recommendedName>
    <alternativeName>
        <fullName evidence="3">Glucose kinase</fullName>
    </alternativeName>
</protein>
<dbReference type="Gene3D" id="3.30.420.40">
    <property type="match status" value="1"/>
</dbReference>
<proteinExistence type="inferred from homology"/>
<gene>
    <name evidence="3 5" type="primary">glk</name>
    <name evidence="5" type="ORF">WCY31_03640</name>
</gene>
<comment type="subcellular location">
    <subcellularLocation>
        <location evidence="3">Cytoplasm</location>
    </subcellularLocation>
</comment>
<name>A0ABZ3HBT8_9BACT</name>
<keyword evidence="2 3" id="KW-0418">Kinase</keyword>
<dbReference type="SUPFAM" id="SSF53067">
    <property type="entry name" value="Actin-like ATPase domain"/>
    <property type="match status" value="1"/>
</dbReference>
<keyword evidence="1 3" id="KW-0808">Transferase</keyword>
<dbReference type="PANTHER" id="PTHR47363:SF1">
    <property type="entry name" value="GLUCOKINASE"/>
    <property type="match status" value="1"/>
</dbReference>
<keyword evidence="3" id="KW-0963">Cytoplasm</keyword>
<dbReference type="EMBL" id="CP147920">
    <property type="protein sequence ID" value="XAU15799.1"/>
    <property type="molecule type" value="Genomic_DNA"/>
</dbReference>
<evidence type="ECO:0000313" key="6">
    <source>
        <dbReference type="Proteomes" id="UP001447842"/>
    </source>
</evidence>
<comment type="catalytic activity">
    <reaction evidence="3">
        <text>D-glucose + ATP = D-glucose 6-phosphate + ADP + H(+)</text>
        <dbReference type="Rhea" id="RHEA:17825"/>
        <dbReference type="ChEBI" id="CHEBI:4167"/>
        <dbReference type="ChEBI" id="CHEBI:15378"/>
        <dbReference type="ChEBI" id="CHEBI:30616"/>
        <dbReference type="ChEBI" id="CHEBI:61548"/>
        <dbReference type="ChEBI" id="CHEBI:456216"/>
        <dbReference type="EC" id="2.7.1.2"/>
    </reaction>
</comment>
<dbReference type="EC" id="2.7.1.2" evidence="3"/>
<keyword evidence="6" id="KW-1185">Reference proteome</keyword>
<dbReference type="HAMAP" id="MF_00524">
    <property type="entry name" value="Glucokinase"/>
    <property type="match status" value="1"/>
</dbReference>
<evidence type="ECO:0000256" key="2">
    <source>
        <dbReference type="ARBA" id="ARBA00022777"/>
    </source>
</evidence>
<comment type="similarity">
    <text evidence="3 4">Belongs to the bacterial glucokinase family.</text>
</comment>
<feature type="binding site" evidence="3">
    <location>
        <begin position="10"/>
        <end position="15"/>
    </location>
    <ligand>
        <name>ATP</name>
        <dbReference type="ChEBI" id="CHEBI:30616"/>
    </ligand>
</feature>
<dbReference type="CDD" id="cd24008">
    <property type="entry name" value="ASKHA_NBD_GLK"/>
    <property type="match status" value="1"/>
</dbReference>
<evidence type="ECO:0000256" key="1">
    <source>
        <dbReference type="ARBA" id="ARBA00022679"/>
    </source>
</evidence>
<keyword evidence="3" id="KW-0324">Glycolysis</keyword>
<keyword evidence="3" id="KW-0067">ATP-binding</keyword>
<keyword evidence="3" id="KW-0547">Nucleotide-binding</keyword>
<evidence type="ECO:0000313" key="5">
    <source>
        <dbReference type="EMBL" id="XAU15799.1"/>
    </source>
</evidence>
<sequence>MTRSPLILAGDIGGTKTNLALYRYRDGGLEIETKRQYASGDHDDFTSVIDAFLDTSAIARIDAACFGIAGPVVGGVCKTTNLPWEIDTAALQAKLDTPRVRLLNDLEATAYGMLYLDDADFTDLNDGAGAAVGNRAVIAAGTGLGEAMLFSDGQHYRPVGSEGGHCDFAPADDLQQKLLSWLRGRHPDHVSTERVLSGPGVHTLYDFLKETEVAPEPAFMRELPAGEDRSAKISEGALLHGDALCRETLALFAAIYGAEAGNLALKTMATGGVYIGGGIAPKILPFLQQHFMDAFRAKGRFAPLLEAMPVRVSLNPETALDGAAHFAADHLLTLAE</sequence>
<dbReference type="InterPro" id="IPR003836">
    <property type="entry name" value="Glucokinase"/>
</dbReference>